<dbReference type="Proteomes" id="UP000251800">
    <property type="component" value="Unassembled WGS sequence"/>
</dbReference>
<sequence length="162" mass="15640">MNQSKNGTALNRWIAAGAVAACAASLQACGDVVGTDSAEADDATTQVAAAQACERCGTITAITPVEVEGEASGAGAVAGAIIGGVVGHQFGSGSGNDAATAAGAVGGAVAGNEVEKNRNGSTIYKVTIDMESGGTQTVNLASATGFSVGDDVRVSGDQLVHI</sequence>
<dbReference type="GO" id="GO:0019867">
    <property type="term" value="C:outer membrane"/>
    <property type="evidence" value="ECO:0007669"/>
    <property type="project" value="InterPro"/>
</dbReference>
<dbReference type="PANTHER" id="PTHR35603:SF2">
    <property type="entry name" value="OUTER MEMBRANE LIPOPROTEIN"/>
    <property type="match status" value="1"/>
</dbReference>
<evidence type="ECO:0000256" key="2">
    <source>
        <dbReference type="ARBA" id="ARBA00023136"/>
    </source>
</evidence>
<feature type="chain" id="PRO_5016587734" description="Glycine zipper 2TM domain-containing protein" evidence="3">
    <location>
        <begin position="31"/>
        <end position="162"/>
    </location>
</feature>
<accession>A0A363UQ61</accession>
<evidence type="ECO:0000313" key="5">
    <source>
        <dbReference type="EMBL" id="PWN57601.1"/>
    </source>
</evidence>
<evidence type="ECO:0000256" key="1">
    <source>
        <dbReference type="ARBA" id="ARBA00004370"/>
    </source>
</evidence>
<keyword evidence="2" id="KW-0472">Membrane</keyword>
<dbReference type="Pfam" id="PF05433">
    <property type="entry name" value="Rick_17kDa_Anti"/>
    <property type="match status" value="1"/>
</dbReference>
<dbReference type="OrthoDB" id="7068061at2"/>
<dbReference type="PROSITE" id="PS51257">
    <property type="entry name" value="PROKAR_LIPOPROTEIN"/>
    <property type="match status" value="1"/>
</dbReference>
<dbReference type="PANTHER" id="PTHR35603">
    <property type="match status" value="1"/>
</dbReference>
<dbReference type="InterPro" id="IPR008816">
    <property type="entry name" value="Gly_zipper_2TM_dom"/>
</dbReference>
<keyword evidence="3" id="KW-0732">Signal</keyword>
<keyword evidence="6" id="KW-1185">Reference proteome</keyword>
<organism evidence="5 6">
    <name type="scientific">Abyssibacter profundi</name>
    <dbReference type="NCBI Taxonomy" id="2182787"/>
    <lineage>
        <taxon>Bacteria</taxon>
        <taxon>Pseudomonadati</taxon>
        <taxon>Pseudomonadota</taxon>
        <taxon>Gammaproteobacteria</taxon>
        <taxon>Chromatiales</taxon>
        <taxon>Oceanococcaceae</taxon>
        <taxon>Abyssibacter</taxon>
    </lineage>
</organism>
<dbReference type="RefSeq" id="WP_109718457.1">
    <property type="nucleotide sequence ID" value="NZ_QEQK01000001.1"/>
</dbReference>
<evidence type="ECO:0000256" key="3">
    <source>
        <dbReference type="SAM" id="SignalP"/>
    </source>
</evidence>
<feature type="domain" description="Glycine zipper 2TM" evidence="4">
    <location>
        <begin position="74"/>
        <end position="115"/>
    </location>
</feature>
<dbReference type="AlphaFoldDB" id="A0A363UQ61"/>
<dbReference type="EMBL" id="QEQK01000001">
    <property type="protein sequence ID" value="PWN57601.1"/>
    <property type="molecule type" value="Genomic_DNA"/>
</dbReference>
<proteinExistence type="predicted"/>
<dbReference type="InterPro" id="IPR051407">
    <property type="entry name" value="Bact_OM_lipoprot/Surf_antigen"/>
</dbReference>
<comment type="caution">
    <text evidence="5">The sequence shown here is derived from an EMBL/GenBank/DDBJ whole genome shotgun (WGS) entry which is preliminary data.</text>
</comment>
<evidence type="ECO:0000313" key="6">
    <source>
        <dbReference type="Proteomes" id="UP000251800"/>
    </source>
</evidence>
<name>A0A363UQ61_9GAMM</name>
<feature type="signal peptide" evidence="3">
    <location>
        <begin position="1"/>
        <end position="30"/>
    </location>
</feature>
<protein>
    <recommendedName>
        <fullName evidence="4">Glycine zipper 2TM domain-containing protein</fullName>
    </recommendedName>
</protein>
<evidence type="ECO:0000259" key="4">
    <source>
        <dbReference type="Pfam" id="PF05433"/>
    </source>
</evidence>
<gene>
    <name evidence="5" type="ORF">DEH80_00210</name>
</gene>
<reference evidence="5 6" key="1">
    <citation type="submission" date="2018-05" db="EMBL/GenBank/DDBJ databases">
        <title>Abyssibacter profundi OUC007T gen. nov., sp. nov, a marine bacterium isolated from seawater of the Mariana Trench.</title>
        <authorList>
            <person name="Zhou S."/>
        </authorList>
    </citation>
    <scope>NUCLEOTIDE SEQUENCE [LARGE SCALE GENOMIC DNA]</scope>
    <source>
        <strain evidence="5 6">OUC007</strain>
    </source>
</reference>
<comment type="subcellular location">
    <subcellularLocation>
        <location evidence="1">Membrane</location>
    </subcellularLocation>
</comment>